<reference evidence="2 3" key="1">
    <citation type="submission" date="2024-04" db="EMBL/GenBank/DDBJ databases">
        <title>Tritrichomonas musculus Genome.</title>
        <authorList>
            <person name="Alves-Ferreira E."/>
            <person name="Grigg M."/>
            <person name="Lorenzi H."/>
            <person name="Galac M."/>
        </authorList>
    </citation>
    <scope>NUCLEOTIDE SEQUENCE [LARGE SCALE GENOMIC DNA]</scope>
    <source>
        <strain evidence="2 3">EAF2021</strain>
    </source>
</reference>
<keyword evidence="1" id="KW-0472">Membrane</keyword>
<evidence type="ECO:0000313" key="2">
    <source>
        <dbReference type="EMBL" id="KAK8858058.1"/>
    </source>
</evidence>
<name>A0ABR2I6G3_9EUKA</name>
<feature type="transmembrane region" description="Helical" evidence="1">
    <location>
        <begin position="60"/>
        <end position="83"/>
    </location>
</feature>
<evidence type="ECO:0008006" key="4">
    <source>
        <dbReference type="Google" id="ProtNLM"/>
    </source>
</evidence>
<feature type="transmembrane region" description="Helical" evidence="1">
    <location>
        <begin position="324"/>
        <end position="348"/>
    </location>
</feature>
<feature type="transmembrane region" description="Helical" evidence="1">
    <location>
        <begin position="378"/>
        <end position="398"/>
    </location>
</feature>
<sequence>MFTSIIIFILNFLLPLNWFLALVTIAIQSATIYYIRIYLKKTRKQSYLNFSSIRLEGPAGLYFLLAFVSVITAIHLFLCFYQFPSKIPSEASDFIDIEMSFISSVRYGINKWRRNLFLYKDPLNLNGYFVNPSLPLLFAAALDALGLDYAESTVIISFLNTVSTAVFIYHYMAYFSHHPLLCSICFMFNGSLTFFRILFGETCQNNDYVRNICYRTQVPWYSLIGSLMTFSKEFSFALPLSIVSLLFAQYPNRQNAGRQYYLIAGIAAALNPSVGSSTCLFLVCSCFSKSFKYVMPFILTLIPKFFKINFQNFPIWREYQMYGIFYACIVVWFDQFGPMLISMFIPISAADDNITVHRFLAFASGFLLINLNRFGNSYFENVVAIMTVILPSICIYFVEDLNYITKLFKNQLYRGILSAIAIFIYVSFIAGGIAGIFHISDVPMKLLSESDIDCGKWIMKNIKRYETILSEPIKHNPGSLISGRQLLCGDLNMVWKSGANVTQSLRLIRQVEITKKPKQIMNIINSNYFATIKGTLLNDLARRGRSDLVLLYENQKYEIFKIKT</sequence>
<feature type="transmembrane region" description="Helical" evidence="1">
    <location>
        <begin position="18"/>
        <end position="39"/>
    </location>
</feature>
<evidence type="ECO:0000313" key="3">
    <source>
        <dbReference type="Proteomes" id="UP001470230"/>
    </source>
</evidence>
<keyword evidence="3" id="KW-1185">Reference proteome</keyword>
<feature type="transmembrane region" description="Helical" evidence="1">
    <location>
        <begin position="418"/>
        <end position="439"/>
    </location>
</feature>
<evidence type="ECO:0000256" key="1">
    <source>
        <dbReference type="SAM" id="Phobius"/>
    </source>
</evidence>
<keyword evidence="1" id="KW-1133">Transmembrane helix</keyword>
<accession>A0ABR2I6G3</accession>
<comment type="caution">
    <text evidence="2">The sequence shown here is derived from an EMBL/GenBank/DDBJ whole genome shotgun (WGS) entry which is preliminary data.</text>
</comment>
<feature type="transmembrane region" description="Helical" evidence="1">
    <location>
        <begin position="354"/>
        <end position="371"/>
    </location>
</feature>
<keyword evidence="1" id="KW-0812">Transmembrane</keyword>
<feature type="transmembrane region" description="Helical" evidence="1">
    <location>
        <begin position="154"/>
        <end position="172"/>
    </location>
</feature>
<dbReference type="Proteomes" id="UP001470230">
    <property type="component" value="Unassembled WGS sequence"/>
</dbReference>
<feature type="transmembrane region" description="Helical" evidence="1">
    <location>
        <begin position="220"/>
        <end position="248"/>
    </location>
</feature>
<feature type="transmembrane region" description="Helical" evidence="1">
    <location>
        <begin position="128"/>
        <end position="147"/>
    </location>
</feature>
<protein>
    <recommendedName>
        <fullName evidence="4">Mannosyltransferase</fullName>
    </recommendedName>
</protein>
<feature type="transmembrane region" description="Helical" evidence="1">
    <location>
        <begin position="178"/>
        <end position="199"/>
    </location>
</feature>
<dbReference type="EMBL" id="JAPFFF010000019">
    <property type="protein sequence ID" value="KAK8858058.1"/>
    <property type="molecule type" value="Genomic_DNA"/>
</dbReference>
<organism evidence="2 3">
    <name type="scientific">Tritrichomonas musculus</name>
    <dbReference type="NCBI Taxonomy" id="1915356"/>
    <lineage>
        <taxon>Eukaryota</taxon>
        <taxon>Metamonada</taxon>
        <taxon>Parabasalia</taxon>
        <taxon>Tritrichomonadida</taxon>
        <taxon>Tritrichomonadidae</taxon>
        <taxon>Tritrichomonas</taxon>
    </lineage>
</organism>
<feature type="transmembrane region" description="Helical" evidence="1">
    <location>
        <begin position="260"/>
        <end position="287"/>
    </location>
</feature>
<proteinExistence type="predicted"/>
<gene>
    <name evidence="2" type="ORF">M9Y10_013158</name>
</gene>